<dbReference type="EMBL" id="CP000747">
    <property type="protein sequence ID" value="ACG76607.1"/>
    <property type="molecule type" value="Genomic_DNA"/>
</dbReference>
<dbReference type="PANTHER" id="PTHR35585:SF1">
    <property type="entry name" value="HHE DOMAIN PROTEIN (AFU_ORTHOLOGUE AFUA_4G00730)"/>
    <property type="match status" value="1"/>
</dbReference>
<dbReference type="eggNOG" id="COG5592">
    <property type="taxonomic scope" value="Bacteria"/>
</dbReference>
<dbReference type="RefSeq" id="WP_012520755.1">
    <property type="nucleotide sequence ID" value="NC_011144.1"/>
</dbReference>
<dbReference type="Pfam" id="PF01814">
    <property type="entry name" value="Hemerythrin"/>
    <property type="match status" value="1"/>
</dbReference>
<protein>
    <recommendedName>
        <fullName evidence="1">Hemerythrin-like domain-containing protein</fullName>
    </recommendedName>
</protein>
<dbReference type="STRING" id="450851.PHZ_c0193"/>
<dbReference type="Gene3D" id="1.20.120.520">
    <property type="entry name" value="nmb1532 protein domain like"/>
    <property type="match status" value="1"/>
</dbReference>
<evidence type="ECO:0000313" key="2">
    <source>
        <dbReference type="EMBL" id="ACG76607.1"/>
    </source>
</evidence>
<feature type="domain" description="Hemerythrin-like" evidence="1">
    <location>
        <begin position="46"/>
        <end position="160"/>
    </location>
</feature>
<evidence type="ECO:0000259" key="1">
    <source>
        <dbReference type="Pfam" id="PF01814"/>
    </source>
</evidence>
<evidence type="ECO:0000313" key="3">
    <source>
        <dbReference type="Proteomes" id="UP000001868"/>
    </source>
</evidence>
<accession>B4RCK8</accession>
<reference evidence="2 3" key="1">
    <citation type="journal article" date="2008" name="BMC Genomics">
        <title>Complete genome of Phenylobacterium zucineum - a novel facultative intracellular bacterium isolated from human erythroleukemia cell line K562.</title>
        <authorList>
            <person name="Luo Y."/>
            <person name="Xu X."/>
            <person name="Ding Z."/>
            <person name="Liu Z."/>
            <person name="Zhang B."/>
            <person name="Yan Z."/>
            <person name="Sun J."/>
            <person name="Hu S."/>
            <person name="Hu X."/>
        </authorList>
    </citation>
    <scope>NUCLEOTIDE SEQUENCE [LARGE SCALE GENOMIC DNA]</scope>
    <source>
        <strain evidence="2 3">HLK1</strain>
    </source>
</reference>
<dbReference type="Proteomes" id="UP000001868">
    <property type="component" value="Chromosome"/>
</dbReference>
<dbReference type="AlphaFoldDB" id="B4RCK8"/>
<sequence length="185" mass="21114">MRNATNGNLGRLATGAALGFMAGLAMPHARKAVAQGPSLVAGDWVAALKAEHRMVEKTFQALLATSDTETMKRQMMLTKIAYALTKHAIEEENVIYPAMVENGREEQARHLIADHGEVKTFIYELRRLPTDDPRWLETARRFFTDLQEHMREEEEEIFPAFREALPQQENARLTRMMNWEGFKVA</sequence>
<proteinExistence type="predicted"/>
<gene>
    <name evidence="2" type="ordered locus">PHZ_c0193</name>
</gene>
<name>B4RCK8_PHEZH</name>
<dbReference type="InterPro" id="IPR012312">
    <property type="entry name" value="Hemerythrin-like"/>
</dbReference>
<dbReference type="OrthoDB" id="7210157at2"/>
<dbReference type="HOGENOM" id="CLU_102562_0_0_5"/>
<dbReference type="PANTHER" id="PTHR35585">
    <property type="entry name" value="HHE DOMAIN PROTEIN (AFU_ORTHOLOGUE AFUA_4G00730)"/>
    <property type="match status" value="1"/>
</dbReference>
<organism evidence="2 3">
    <name type="scientific">Phenylobacterium zucineum (strain HLK1)</name>
    <dbReference type="NCBI Taxonomy" id="450851"/>
    <lineage>
        <taxon>Bacteria</taxon>
        <taxon>Pseudomonadati</taxon>
        <taxon>Pseudomonadota</taxon>
        <taxon>Alphaproteobacteria</taxon>
        <taxon>Caulobacterales</taxon>
        <taxon>Caulobacteraceae</taxon>
        <taxon>Phenylobacterium</taxon>
    </lineage>
</organism>
<keyword evidence="3" id="KW-1185">Reference proteome</keyword>
<dbReference type="KEGG" id="pzu:PHZ_c0193"/>